<evidence type="ECO:0000256" key="4">
    <source>
        <dbReference type="ARBA" id="ARBA00010441"/>
    </source>
</evidence>
<comment type="similarity">
    <text evidence="4 17">Belongs to the CDP-alcohol phosphatidyltransferase class-I family.</text>
</comment>
<dbReference type="UniPathway" id="UPA00084">
    <property type="reaction ID" value="UER00503"/>
</dbReference>
<evidence type="ECO:0000256" key="7">
    <source>
        <dbReference type="ARBA" id="ARBA00022516"/>
    </source>
</evidence>
<keyword evidence="20" id="KW-1185">Reference proteome</keyword>
<keyword evidence="8 17" id="KW-0808">Transferase</keyword>
<organism evidence="19 20">
    <name type="scientific">Alkaliphilus oremlandii (strain OhILAs)</name>
    <name type="common">Clostridium oremlandii (strain OhILAs)</name>
    <dbReference type="NCBI Taxonomy" id="350688"/>
    <lineage>
        <taxon>Bacteria</taxon>
        <taxon>Bacillati</taxon>
        <taxon>Bacillota</taxon>
        <taxon>Clostridia</taxon>
        <taxon>Peptostreptococcales</taxon>
        <taxon>Natronincolaceae</taxon>
        <taxon>Alkaliphilus</taxon>
    </lineage>
</organism>
<dbReference type="eggNOG" id="COG0558">
    <property type="taxonomic scope" value="Bacteria"/>
</dbReference>
<dbReference type="NCBIfam" id="TIGR00560">
    <property type="entry name" value="pgsA"/>
    <property type="match status" value="1"/>
</dbReference>
<reference evidence="20" key="1">
    <citation type="submission" date="2007-10" db="EMBL/GenBank/DDBJ databases">
        <title>Complete genome of Alkaliphilus oremlandii OhILAs.</title>
        <authorList>
            <person name="Copeland A."/>
            <person name="Lucas S."/>
            <person name="Lapidus A."/>
            <person name="Barry K."/>
            <person name="Detter J.C."/>
            <person name="Glavina del Rio T."/>
            <person name="Hammon N."/>
            <person name="Israni S."/>
            <person name="Dalin E."/>
            <person name="Tice H."/>
            <person name="Pitluck S."/>
            <person name="Chain P."/>
            <person name="Malfatti S."/>
            <person name="Shin M."/>
            <person name="Vergez L."/>
            <person name="Schmutz J."/>
            <person name="Larimer F."/>
            <person name="Land M."/>
            <person name="Hauser L."/>
            <person name="Kyrpides N."/>
            <person name="Mikhailova N."/>
            <person name="Stolz J.F."/>
            <person name="Dawson A."/>
            <person name="Fisher E."/>
            <person name="Crable B."/>
            <person name="Perera E."/>
            <person name="Lisak J."/>
            <person name="Ranganathan M."/>
            <person name="Basu P."/>
            <person name="Richardson P."/>
        </authorList>
    </citation>
    <scope>NUCLEOTIDE SEQUENCE [LARGE SCALE GENOMIC DNA]</scope>
    <source>
        <strain evidence="20">OhILAs</strain>
    </source>
</reference>
<evidence type="ECO:0000256" key="10">
    <source>
        <dbReference type="ARBA" id="ARBA00022989"/>
    </source>
</evidence>
<feature type="transmembrane region" description="Helical" evidence="18">
    <location>
        <begin position="146"/>
        <end position="164"/>
    </location>
</feature>
<accession>A8MIE3</accession>
<dbReference type="InterPro" id="IPR048254">
    <property type="entry name" value="CDP_ALCOHOL_P_TRANSF_CS"/>
</dbReference>
<dbReference type="Gene3D" id="1.20.120.1760">
    <property type="match status" value="1"/>
</dbReference>
<evidence type="ECO:0000256" key="12">
    <source>
        <dbReference type="ARBA" id="ARBA00023136"/>
    </source>
</evidence>
<dbReference type="KEGG" id="aoe:Clos_2039"/>
<evidence type="ECO:0000256" key="18">
    <source>
        <dbReference type="SAM" id="Phobius"/>
    </source>
</evidence>
<feature type="transmembrane region" description="Helical" evidence="18">
    <location>
        <begin position="115"/>
        <end position="140"/>
    </location>
</feature>
<keyword evidence="9 18" id="KW-0812">Transmembrane</keyword>
<name>A8MIE3_ALKOO</name>
<keyword evidence="13" id="KW-0594">Phospholipid biosynthesis</keyword>
<evidence type="ECO:0000256" key="1">
    <source>
        <dbReference type="ARBA" id="ARBA00003973"/>
    </source>
</evidence>
<dbReference type="Pfam" id="PF01066">
    <property type="entry name" value="CDP-OH_P_transf"/>
    <property type="match status" value="1"/>
</dbReference>
<dbReference type="EMBL" id="CP000853">
    <property type="protein sequence ID" value="ABW19575.1"/>
    <property type="molecule type" value="Genomic_DNA"/>
</dbReference>
<feature type="transmembrane region" description="Helical" evidence="18">
    <location>
        <begin position="71"/>
        <end position="94"/>
    </location>
</feature>
<evidence type="ECO:0000256" key="17">
    <source>
        <dbReference type="RuleBase" id="RU003750"/>
    </source>
</evidence>
<evidence type="ECO:0000256" key="16">
    <source>
        <dbReference type="NCBIfam" id="TIGR00560"/>
    </source>
</evidence>
<dbReference type="GO" id="GO:0008444">
    <property type="term" value="F:CDP-diacylglycerol-glycerol-3-phosphate 3-phosphatidyltransferase activity"/>
    <property type="evidence" value="ECO:0007669"/>
    <property type="project" value="UniProtKB-UniRule"/>
</dbReference>
<evidence type="ECO:0000256" key="14">
    <source>
        <dbReference type="ARBA" id="ARBA00023264"/>
    </source>
</evidence>
<evidence type="ECO:0000256" key="13">
    <source>
        <dbReference type="ARBA" id="ARBA00023209"/>
    </source>
</evidence>
<evidence type="ECO:0000256" key="9">
    <source>
        <dbReference type="ARBA" id="ARBA00022692"/>
    </source>
</evidence>
<dbReference type="AlphaFoldDB" id="A8MIE3"/>
<keyword evidence="14" id="KW-1208">Phospholipid metabolism</keyword>
<keyword evidence="11" id="KW-0443">Lipid metabolism</keyword>
<feature type="transmembrane region" description="Helical" evidence="18">
    <location>
        <begin position="6"/>
        <end position="23"/>
    </location>
</feature>
<evidence type="ECO:0000313" key="20">
    <source>
        <dbReference type="Proteomes" id="UP000000269"/>
    </source>
</evidence>
<evidence type="ECO:0000256" key="2">
    <source>
        <dbReference type="ARBA" id="ARBA00004141"/>
    </source>
</evidence>
<dbReference type="OrthoDB" id="9796672at2"/>
<dbReference type="PANTHER" id="PTHR14269">
    <property type="entry name" value="CDP-DIACYLGLYCEROL--GLYCEROL-3-PHOSPHATE 3-PHOSPHATIDYLTRANSFERASE-RELATED"/>
    <property type="match status" value="1"/>
</dbReference>
<dbReference type="InterPro" id="IPR043130">
    <property type="entry name" value="CDP-OH_PTrfase_TM_dom"/>
</dbReference>
<dbReference type="Proteomes" id="UP000000269">
    <property type="component" value="Chromosome"/>
</dbReference>
<dbReference type="InterPro" id="IPR004570">
    <property type="entry name" value="Phosphatidylglycerol_P_synth"/>
</dbReference>
<protein>
    <recommendedName>
        <fullName evidence="6 16">CDP-diacylglycerol--glycerol-3-phosphate 3-phosphatidyltransferase</fullName>
        <ecNumber evidence="5 16">2.7.8.5</ecNumber>
    </recommendedName>
</protein>
<comment type="catalytic activity">
    <reaction evidence="15">
        <text>a CDP-1,2-diacyl-sn-glycerol + sn-glycerol 3-phosphate = a 1,2-diacyl-sn-glycero-3-phospho-(1'-sn-glycero-3'-phosphate) + CMP + H(+)</text>
        <dbReference type="Rhea" id="RHEA:12593"/>
        <dbReference type="ChEBI" id="CHEBI:15378"/>
        <dbReference type="ChEBI" id="CHEBI:57597"/>
        <dbReference type="ChEBI" id="CHEBI:58332"/>
        <dbReference type="ChEBI" id="CHEBI:60110"/>
        <dbReference type="ChEBI" id="CHEBI:60377"/>
        <dbReference type="EC" id="2.7.8.5"/>
    </reaction>
</comment>
<dbReference type="InterPro" id="IPR050324">
    <property type="entry name" value="CDP-alcohol_PTase-I"/>
</dbReference>
<keyword evidence="7" id="KW-0444">Lipid biosynthesis</keyword>
<sequence length="178" mass="20089">MNLPNILTSVRFALVPLFIGVFFSSLENSLNYSVMIFIIAGITDVLDGYIARKYNIITKWGQAMDPLADKLMQLTVLVCFTIKNFVPIWVIIIYGIKEVSMIFGGIMMYTKKDKLVIPANSYGKIATVVFYIAILAIAFNFPFGRFLMWIAAALTLYAFARYFILATEAMKKSVDKTC</sequence>
<evidence type="ECO:0000256" key="11">
    <source>
        <dbReference type="ARBA" id="ARBA00023098"/>
    </source>
</evidence>
<dbReference type="HOGENOM" id="CLU_051314_2_1_9"/>
<keyword evidence="12 18" id="KW-0472">Membrane</keyword>
<dbReference type="GO" id="GO:0006655">
    <property type="term" value="P:phosphatidylglycerol biosynthetic process"/>
    <property type="evidence" value="ECO:0007669"/>
    <property type="project" value="UniProtKB-UniPathway"/>
</dbReference>
<dbReference type="GO" id="GO:0016020">
    <property type="term" value="C:membrane"/>
    <property type="evidence" value="ECO:0007669"/>
    <property type="project" value="UniProtKB-SubCell"/>
</dbReference>
<evidence type="ECO:0000256" key="5">
    <source>
        <dbReference type="ARBA" id="ARBA00013170"/>
    </source>
</evidence>
<comment type="subcellular location">
    <subcellularLocation>
        <location evidence="2">Membrane</location>
        <topology evidence="2">Multi-pass membrane protein</topology>
    </subcellularLocation>
</comment>
<dbReference type="PANTHER" id="PTHR14269:SF62">
    <property type="entry name" value="CDP-DIACYLGLYCEROL--GLYCEROL-3-PHOSPHATE 3-PHOSPHATIDYLTRANSFERASE 1, CHLOROPLASTIC"/>
    <property type="match status" value="1"/>
</dbReference>
<evidence type="ECO:0000256" key="8">
    <source>
        <dbReference type="ARBA" id="ARBA00022679"/>
    </source>
</evidence>
<dbReference type="EC" id="2.7.8.5" evidence="5 16"/>
<evidence type="ECO:0000313" key="19">
    <source>
        <dbReference type="EMBL" id="ABW19575.1"/>
    </source>
</evidence>
<dbReference type="PROSITE" id="PS00379">
    <property type="entry name" value="CDP_ALCOHOL_P_TRANSF"/>
    <property type="match status" value="1"/>
</dbReference>
<gene>
    <name evidence="19" type="ordered locus">Clos_2039</name>
</gene>
<keyword evidence="10 18" id="KW-1133">Transmembrane helix</keyword>
<comment type="pathway">
    <text evidence="3">Phospholipid metabolism; phosphatidylglycerol biosynthesis; phosphatidylglycerol from CDP-diacylglycerol: step 1/2.</text>
</comment>
<dbReference type="InterPro" id="IPR000462">
    <property type="entry name" value="CDP-OH_P_trans"/>
</dbReference>
<dbReference type="PIRSF" id="PIRSF000847">
    <property type="entry name" value="Phos_ph_gly_syn"/>
    <property type="match status" value="1"/>
</dbReference>
<evidence type="ECO:0000256" key="3">
    <source>
        <dbReference type="ARBA" id="ARBA00005042"/>
    </source>
</evidence>
<evidence type="ECO:0000256" key="15">
    <source>
        <dbReference type="ARBA" id="ARBA00048586"/>
    </source>
</evidence>
<dbReference type="RefSeq" id="WP_012159884.1">
    <property type="nucleotide sequence ID" value="NC_009922.1"/>
</dbReference>
<proteinExistence type="inferred from homology"/>
<comment type="function">
    <text evidence="1">This protein catalyzes the committed step to the synthesis of the acidic phospholipids.</text>
</comment>
<evidence type="ECO:0000256" key="6">
    <source>
        <dbReference type="ARBA" id="ARBA00014944"/>
    </source>
</evidence>
<dbReference type="STRING" id="350688.Clos_2039"/>